<name>A0ABM1RUY8_LIMPO</name>
<protein>
    <submittedName>
        <fullName evidence="5">Regulating synaptic membrane exocytosis protein 3-like</fullName>
    </submittedName>
</protein>
<accession>A0ABM1RUY8</accession>
<dbReference type="PANTHER" id="PTHR12157">
    <property type="entry name" value="REGULATING SYNAPTIC MEMBRANE EXOCYTOSIS PROTEIN"/>
    <property type="match status" value="1"/>
</dbReference>
<gene>
    <name evidence="5" type="primary">LOC106475349</name>
</gene>
<evidence type="ECO:0000313" key="5">
    <source>
        <dbReference type="RefSeq" id="XP_022235193.1"/>
    </source>
</evidence>
<dbReference type="InterPro" id="IPR000008">
    <property type="entry name" value="C2_dom"/>
</dbReference>
<sequence>MPALRLTRESEYSTFVEGLGPGQFVGRQALASPYLGDIQLSISDRKRKLEIEVIRARGLQPKPGAKSLPASYVKVYLVLGSKCLSKAKTSAARRTLDPLYQEQLHFDEDFRGCVLQVTIWGDYGRMEKKVFMGVAQIMLNDLDLSDIVIGWYKLFHPASLVNLPGNSQSSIDNFG</sequence>
<feature type="domain" description="C2" evidence="3">
    <location>
        <begin position="34"/>
        <end position="152"/>
    </location>
</feature>
<organism evidence="4 5">
    <name type="scientific">Limulus polyphemus</name>
    <name type="common">Atlantic horseshoe crab</name>
    <dbReference type="NCBI Taxonomy" id="6850"/>
    <lineage>
        <taxon>Eukaryota</taxon>
        <taxon>Metazoa</taxon>
        <taxon>Ecdysozoa</taxon>
        <taxon>Arthropoda</taxon>
        <taxon>Chelicerata</taxon>
        <taxon>Merostomata</taxon>
        <taxon>Xiphosura</taxon>
        <taxon>Limulidae</taxon>
        <taxon>Limulus</taxon>
    </lineage>
</organism>
<evidence type="ECO:0000256" key="1">
    <source>
        <dbReference type="ARBA" id="ARBA00023018"/>
    </source>
</evidence>
<comment type="subcellular location">
    <subcellularLocation>
        <location evidence="2">Synapse</location>
    </subcellularLocation>
</comment>
<evidence type="ECO:0000259" key="3">
    <source>
        <dbReference type="PROSITE" id="PS50004"/>
    </source>
</evidence>
<evidence type="ECO:0000256" key="2">
    <source>
        <dbReference type="ARBA" id="ARBA00034103"/>
    </source>
</evidence>
<proteinExistence type="predicted"/>
<dbReference type="PANTHER" id="PTHR12157:SF21">
    <property type="entry name" value="RAB3 INTERACTING MOLECULE, ISOFORM F"/>
    <property type="match status" value="1"/>
</dbReference>
<dbReference type="InterPro" id="IPR035892">
    <property type="entry name" value="C2_domain_sf"/>
</dbReference>
<dbReference type="SUPFAM" id="SSF49562">
    <property type="entry name" value="C2 domain (Calcium/lipid-binding domain, CaLB)"/>
    <property type="match status" value="1"/>
</dbReference>
<dbReference type="SMART" id="SM00239">
    <property type="entry name" value="C2"/>
    <property type="match status" value="1"/>
</dbReference>
<reference evidence="5" key="1">
    <citation type="submission" date="2025-08" db="UniProtKB">
        <authorList>
            <consortium name="RefSeq"/>
        </authorList>
    </citation>
    <scope>IDENTIFICATION</scope>
    <source>
        <tissue evidence="5">Muscle</tissue>
    </source>
</reference>
<dbReference type="InterPro" id="IPR039032">
    <property type="entry name" value="Rim-like"/>
</dbReference>
<dbReference type="Gene3D" id="2.60.40.150">
    <property type="entry name" value="C2 domain"/>
    <property type="match status" value="1"/>
</dbReference>
<evidence type="ECO:0000313" key="4">
    <source>
        <dbReference type="Proteomes" id="UP000694941"/>
    </source>
</evidence>
<dbReference type="Pfam" id="PF00168">
    <property type="entry name" value="C2"/>
    <property type="match status" value="1"/>
</dbReference>
<dbReference type="PROSITE" id="PS50004">
    <property type="entry name" value="C2"/>
    <property type="match status" value="1"/>
</dbReference>
<keyword evidence="1" id="KW-0770">Synapse</keyword>
<keyword evidence="4" id="KW-1185">Reference proteome</keyword>
<dbReference type="Proteomes" id="UP000694941">
    <property type="component" value="Unplaced"/>
</dbReference>
<dbReference type="GeneID" id="106475349"/>
<dbReference type="RefSeq" id="XP_022235193.1">
    <property type="nucleotide sequence ID" value="XM_022379485.1"/>
</dbReference>
<dbReference type="CDD" id="cd04028">
    <property type="entry name" value="C2B_RIM1alpha"/>
    <property type="match status" value="1"/>
</dbReference>